<evidence type="ECO:0000313" key="3">
    <source>
        <dbReference type="Proteomes" id="UP000193925"/>
    </source>
</evidence>
<gene>
    <name evidence="2" type="ORF">AFERRI_10730</name>
    <name evidence="1" type="ORF">AFERRI_400450</name>
</gene>
<protein>
    <submittedName>
        <fullName evidence="1">Uncharacterized protein</fullName>
    </submittedName>
</protein>
<dbReference type="RefSeq" id="WP_035193234.1">
    <property type="nucleotide sequence ID" value="NZ_CCCS020000035.1"/>
</dbReference>
<organism evidence="1">
    <name type="scientific">Acidithiobacillus ferrivorans</name>
    <dbReference type="NCBI Taxonomy" id="160808"/>
    <lineage>
        <taxon>Bacteria</taxon>
        <taxon>Pseudomonadati</taxon>
        <taxon>Pseudomonadota</taxon>
        <taxon>Acidithiobacillia</taxon>
        <taxon>Acidithiobacillales</taxon>
        <taxon>Acidithiobacillaceae</taxon>
        <taxon>Acidithiobacillus</taxon>
    </lineage>
</organism>
<evidence type="ECO:0000313" key="2">
    <source>
        <dbReference type="EMBL" id="SMH64696.1"/>
    </source>
</evidence>
<accession>A0A060UVS7</accession>
<sequence>MSHDETNQSIWKIAPKKSTPAMTVAGVFAKAQNKTCEGIYEAMLAAAPQPPQEAVPPEVMAALDRMCVPLHESYLKGATAQEDARCMALIRNYILK</sequence>
<dbReference type="EMBL" id="CCCS020000035">
    <property type="protein sequence ID" value="CDQ10669.1"/>
    <property type="molecule type" value="Genomic_DNA"/>
</dbReference>
<reference evidence="2 3" key="3">
    <citation type="submission" date="2017-03" db="EMBL/GenBank/DDBJ databases">
        <authorList>
            <person name="Regsiter A."/>
            <person name="William W."/>
        </authorList>
    </citation>
    <scope>NUCLEOTIDE SEQUENCE [LARGE SCALE GENOMIC DNA]</scope>
    <source>
        <strain evidence="2">PRJEB5721</strain>
    </source>
</reference>
<reference evidence="1" key="2">
    <citation type="submission" date="2014-07" db="EMBL/GenBank/DDBJ databases">
        <title>Initial genome analysis of the psychrotolerant acidophile Acidithiobacillus ferrivorans CF27: insights into iron and sulfur oxidation pathways and into biofilm formation.</title>
        <authorList>
            <person name="Talla E."/>
            <person name="Hedrich S."/>
            <person name="Mangenot S."/>
            <person name="Ji B."/>
            <person name="Johnson D.B."/>
            <person name="Barbe V."/>
            <person name="Bonnefoy V."/>
        </authorList>
    </citation>
    <scope>NUCLEOTIDE SEQUENCE [LARGE SCALE GENOMIC DNA]</scope>
    <source>
        <strain evidence="1">CF27</strain>
    </source>
</reference>
<reference evidence="1" key="1">
    <citation type="submission" date="2014-03" db="EMBL/GenBank/DDBJ databases">
        <authorList>
            <person name="Genoscope - CEA"/>
        </authorList>
    </citation>
    <scope>NUCLEOTIDE SEQUENCE [LARGE SCALE GENOMIC DNA]</scope>
    <source>
        <strain evidence="1">CF27</strain>
    </source>
</reference>
<dbReference type="AlphaFoldDB" id="A0A060UVS7"/>
<evidence type="ECO:0000313" key="1">
    <source>
        <dbReference type="EMBL" id="CDQ10669.1"/>
    </source>
</evidence>
<keyword evidence="3" id="KW-1185">Reference proteome</keyword>
<dbReference type="Proteomes" id="UP000193925">
    <property type="component" value="Chromosome AFERRI"/>
</dbReference>
<dbReference type="EMBL" id="LT841305">
    <property type="protein sequence ID" value="SMH64696.1"/>
    <property type="molecule type" value="Genomic_DNA"/>
</dbReference>
<name>A0A060UVS7_9PROT</name>
<proteinExistence type="predicted"/>